<keyword evidence="4" id="KW-1015">Disulfide bond</keyword>
<evidence type="ECO:0000256" key="1">
    <source>
        <dbReference type="ARBA" id="ARBA00022559"/>
    </source>
</evidence>
<dbReference type="InterPro" id="IPR013766">
    <property type="entry name" value="Thioredoxin_domain"/>
</dbReference>
<evidence type="ECO:0000313" key="9">
    <source>
        <dbReference type="Proteomes" id="UP000663722"/>
    </source>
</evidence>
<keyword evidence="2 6" id="KW-0049">Antioxidant</keyword>
<evidence type="ECO:0000256" key="5">
    <source>
        <dbReference type="ARBA" id="ARBA00023284"/>
    </source>
</evidence>
<keyword evidence="1 6" id="KW-0575">Peroxidase</keyword>
<reference evidence="8" key="1">
    <citation type="journal article" date="2021" name="Microb. Physiol.">
        <title>Proteogenomic Insights into the Physiology of Marine, Sulfate-Reducing, Filamentous Desulfonema limicola and Desulfonema magnum.</title>
        <authorList>
            <person name="Schnaars V."/>
            <person name="Wohlbrand L."/>
            <person name="Scheve S."/>
            <person name="Hinrichs C."/>
            <person name="Reinhardt R."/>
            <person name="Rabus R."/>
        </authorList>
    </citation>
    <scope>NUCLEOTIDE SEQUENCE</scope>
    <source>
        <strain evidence="8">4be13</strain>
    </source>
</reference>
<dbReference type="HAMAP" id="MF_00269">
    <property type="entry name" value="Tpx"/>
    <property type="match status" value="1"/>
</dbReference>
<evidence type="ECO:0000259" key="7">
    <source>
        <dbReference type="PROSITE" id="PS51352"/>
    </source>
</evidence>
<accession>A0A975GLF5</accession>
<comment type="similarity">
    <text evidence="6">Belongs to the peroxiredoxin family. Tpx subfamily.</text>
</comment>
<name>A0A975GLF5_9BACT</name>
<dbReference type="PROSITE" id="PS01265">
    <property type="entry name" value="TPX"/>
    <property type="match status" value="1"/>
</dbReference>
<dbReference type="InterPro" id="IPR036249">
    <property type="entry name" value="Thioredoxin-like_sf"/>
</dbReference>
<dbReference type="PANTHER" id="PTHR43110:SF1">
    <property type="entry name" value="THIOL PEROXIDASE"/>
    <property type="match status" value="1"/>
</dbReference>
<dbReference type="KEGG" id="dmm:dnm_016000"/>
<dbReference type="InterPro" id="IPR018219">
    <property type="entry name" value="Tpx_CS"/>
</dbReference>
<proteinExistence type="inferred from homology"/>
<gene>
    <name evidence="6 8" type="primary">tpx</name>
    <name evidence="8" type="ORF">dnm_016000</name>
</gene>
<dbReference type="PANTHER" id="PTHR43110">
    <property type="entry name" value="THIOL PEROXIDASE"/>
    <property type="match status" value="1"/>
</dbReference>
<evidence type="ECO:0000256" key="4">
    <source>
        <dbReference type="ARBA" id="ARBA00023157"/>
    </source>
</evidence>
<dbReference type="InterPro" id="IPR002065">
    <property type="entry name" value="TPX"/>
</dbReference>
<dbReference type="SUPFAM" id="SSF52833">
    <property type="entry name" value="Thioredoxin-like"/>
    <property type="match status" value="1"/>
</dbReference>
<feature type="domain" description="Thioredoxin" evidence="7">
    <location>
        <begin position="22"/>
        <end position="171"/>
    </location>
</feature>
<keyword evidence="9" id="KW-1185">Reference proteome</keyword>
<dbReference type="PROSITE" id="PS51352">
    <property type="entry name" value="THIOREDOXIN_2"/>
    <property type="match status" value="1"/>
</dbReference>
<evidence type="ECO:0000256" key="3">
    <source>
        <dbReference type="ARBA" id="ARBA00023002"/>
    </source>
</evidence>
<dbReference type="InterPro" id="IPR050455">
    <property type="entry name" value="Tpx_Peroxidase_subfamily"/>
</dbReference>
<dbReference type="Pfam" id="PF08534">
    <property type="entry name" value="Redoxin"/>
    <property type="match status" value="1"/>
</dbReference>
<dbReference type="InterPro" id="IPR013740">
    <property type="entry name" value="Redoxin"/>
</dbReference>
<dbReference type="CDD" id="cd03014">
    <property type="entry name" value="PRX_Atyp2cys"/>
    <property type="match status" value="1"/>
</dbReference>
<dbReference type="RefSeq" id="WP_207681584.1">
    <property type="nucleotide sequence ID" value="NZ_CP061800.1"/>
</dbReference>
<dbReference type="Proteomes" id="UP000663722">
    <property type="component" value="Chromosome"/>
</dbReference>
<keyword evidence="3 6" id="KW-0560">Oxidoreductase</keyword>
<comment type="catalytic activity">
    <reaction evidence="6">
        <text>a hydroperoxide + [thioredoxin]-dithiol = an alcohol + [thioredoxin]-disulfide + H2O</text>
        <dbReference type="Rhea" id="RHEA:62620"/>
        <dbReference type="Rhea" id="RHEA-COMP:10698"/>
        <dbReference type="Rhea" id="RHEA-COMP:10700"/>
        <dbReference type="ChEBI" id="CHEBI:15377"/>
        <dbReference type="ChEBI" id="CHEBI:29950"/>
        <dbReference type="ChEBI" id="CHEBI:30879"/>
        <dbReference type="ChEBI" id="CHEBI:35924"/>
        <dbReference type="ChEBI" id="CHEBI:50058"/>
        <dbReference type="EC" id="1.11.1.24"/>
    </reaction>
</comment>
<feature type="active site" description="Cysteine sulfenic acid (-SOH) intermediate" evidence="6">
    <location>
        <position position="64"/>
    </location>
</feature>
<dbReference type="EMBL" id="CP061800">
    <property type="protein sequence ID" value="QTA85589.1"/>
    <property type="molecule type" value="Genomic_DNA"/>
</dbReference>
<dbReference type="EC" id="1.11.1.24" evidence="6"/>
<dbReference type="AlphaFoldDB" id="A0A975GLF5"/>
<evidence type="ECO:0000256" key="6">
    <source>
        <dbReference type="HAMAP-Rule" id="MF_00269"/>
    </source>
</evidence>
<evidence type="ECO:0000313" key="8">
    <source>
        <dbReference type="EMBL" id="QTA85589.1"/>
    </source>
</evidence>
<dbReference type="Gene3D" id="3.40.30.10">
    <property type="entry name" value="Glutaredoxin"/>
    <property type="match status" value="1"/>
</dbReference>
<dbReference type="GO" id="GO:0008379">
    <property type="term" value="F:thioredoxin peroxidase activity"/>
    <property type="evidence" value="ECO:0007669"/>
    <property type="project" value="UniProtKB-UniRule"/>
</dbReference>
<dbReference type="NCBIfam" id="NF001808">
    <property type="entry name" value="PRK00522.1"/>
    <property type="match status" value="1"/>
</dbReference>
<keyword evidence="5 6" id="KW-0676">Redox-active center</keyword>
<evidence type="ECO:0000256" key="2">
    <source>
        <dbReference type="ARBA" id="ARBA00022862"/>
    </source>
</evidence>
<comment type="function">
    <text evidence="6">Thiol-specific peroxidase that catalyzes the reduction of hydrogen peroxide and organic hydroperoxides to water and alcohols, respectively. Plays a role in cell protection against oxidative stress by detoxifying peroxides.</text>
</comment>
<organism evidence="8 9">
    <name type="scientific">Desulfonema magnum</name>
    <dbReference type="NCBI Taxonomy" id="45655"/>
    <lineage>
        <taxon>Bacteria</taxon>
        <taxon>Pseudomonadati</taxon>
        <taxon>Thermodesulfobacteriota</taxon>
        <taxon>Desulfobacteria</taxon>
        <taxon>Desulfobacterales</taxon>
        <taxon>Desulfococcaceae</taxon>
        <taxon>Desulfonema</taxon>
    </lineage>
</organism>
<sequence>MEERTEIITMKGNPLTLLGKELKKGDLAPEFEVIDNDLSPVRFSSYQGKICVISSVPSLDTPVCDIQTRRFNQEAGNLSSDVVILTLSMDLPFAQKRWCGAAGVDKVVTLSDHRDAAFGSNYGLLIKELRLLARAVFVVDREGIIQHTQIVREIADEPDYDAVTGALSKLV</sequence>
<comment type="subunit">
    <text evidence="6">Homodimer.</text>
</comment>
<comment type="caution">
    <text evidence="6">Lacks conserved residue(s) required for the propagation of feature annotation.</text>
</comment>
<protein>
    <recommendedName>
        <fullName evidence="6">Thiol peroxidase</fullName>
        <shortName evidence="6">Tpx</shortName>
        <ecNumber evidence="6">1.11.1.24</ecNumber>
    </recommendedName>
    <alternativeName>
        <fullName evidence="6">Peroxiredoxin tpx</fullName>
        <shortName evidence="6">Prx</shortName>
    </alternativeName>
    <alternativeName>
        <fullName evidence="6">Thioredoxin peroxidase</fullName>
    </alternativeName>
    <alternativeName>
        <fullName evidence="6">Thioredoxin-dependent peroxiredoxin</fullName>
    </alternativeName>
</protein>